<dbReference type="EMBL" id="MG592470">
    <property type="protein sequence ID" value="AUR87162.1"/>
    <property type="molecule type" value="Genomic_DNA"/>
</dbReference>
<name>A0A2I7R0J4_9CAUD</name>
<gene>
    <name evidence="1" type="ORF">NVP1097O_16</name>
</gene>
<reference evidence="1 2" key="1">
    <citation type="submission" date="2017-11" db="EMBL/GenBank/DDBJ databases">
        <title>A major lineage of nontailed dsDNA viruses as unrecognized killers of marine bacteria.</title>
        <authorList>
            <person name="Kauffman K.M."/>
            <person name="Hussain F.A."/>
            <person name="Yang J."/>
            <person name="Arevalo P."/>
            <person name="Brown J.M."/>
            <person name="Chang W.K."/>
            <person name="VanInsberghe D."/>
            <person name="Elsherbini J."/>
            <person name="Cutler M.B."/>
            <person name="Kelly L."/>
            <person name="Polz M.F."/>
        </authorList>
    </citation>
    <scope>NUCLEOTIDE SEQUENCE [LARGE SCALE GENOMIC DNA]</scope>
</reference>
<evidence type="ECO:0000313" key="1">
    <source>
        <dbReference type="EMBL" id="AUR87162.1"/>
    </source>
</evidence>
<accession>A0A2I7R0J4</accession>
<proteinExistence type="predicted"/>
<evidence type="ECO:0000313" key="2">
    <source>
        <dbReference type="Proteomes" id="UP000259765"/>
    </source>
</evidence>
<dbReference type="Proteomes" id="UP000259765">
    <property type="component" value="Segment"/>
</dbReference>
<sequence>MTGLILGVFKNIGGYVIGKLLKPETAVELILDFGDIIAKRTDSDVDEKIMASVRKALGH</sequence>
<protein>
    <submittedName>
        <fullName evidence="1">Uncharacterized protein</fullName>
    </submittedName>
</protein>
<organism evidence="1 2">
    <name type="scientific">Vibrio phage 1.097.O._10N.286.49.B3</name>
    <dbReference type="NCBI Taxonomy" id="1881383"/>
    <lineage>
        <taxon>Viruses</taxon>
        <taxon>Duplodnaviria</taxon>
        <taxon>Heunggongvirae</taxon>
        <taxon>Uroviricota</taxon>
        <taxon>Caudoviricetes</taxon>
        <taxon>Schitoviridae</taxon>
        <taxon>Pontosvirinae</taxon>
        <taxon>Dorisvirus</taxon>
        <taxon>Dorisvirus 49B3</taxon>
    </lineage>
</organism>
<keyword evidence="2" id="KW-1185">Reference proteome</keyword>